<organism evidence="2 3">
    <name type="scientific">Amycolatopsis marina</name>
    <dbReference type="NCBI Taxonomy" id="490629"/>
    <lineage>
        <taxon>Bacteria</taxon>
        <taxon>Bacillati</taxon>
        <taxon>Actinomycetota</taxon>
        <taxon>Actinomycetes</taxon>
        <taxon>Pseudonocardiales</taxon>
        <taxon>Pseudonocardiaceae</taxon>
        <taxon>Amycolatopsis</taxon>
    </lineage>
</organism>
<evidence type="ECO:0000259" key="1">
    <source>
        <dbReference type="Pfam" id="PF01936"/>
    </source>
</evidence>
<dbReference type="EMBL" id="FOKG01000014">
    <property type="protein sequence ID" value="SFB49366.1"/>
    <property type="molecule type" value="Genomic_DNA"/>
</dbReference>
<dbReference type="CDD" id="cd11297">
    <property type="entry name" value="PIN_LabA-like_N_1"/>
    <property type="match status" value="1"/>
</dbReference>
<dbReference type="AlphaFoldDB" id="A0A1I1BI96"/>
<dbReference type="Gene3D" id="3.40.50.1010">
    <property type="entry name" value="5'-nuclease"/>
    <property type="match status" value="1"/>
</dbReference>
<keyword evidence="3" id="KW-1185">Reference proteome</keyword>
<protein>
    <submittedName>
        <fullName evidence="2">TIGR00288 family protein</fullName>
    </submittedName>
</protein>
<reference evidence="3" key="1">
    <citation type="submission" date="2016-10" db="EMBL/GenBank/DDBJ databases">
        <authorList>
            <person name="Varghese N."/>
            <person name="Submissions S."/>
        </authorList>
    </citation>
    <scope>NUCLEOTIDE SEQUENCE [LARGE SCALE GENOMIC DNA]</scope>
    <source>
        <strain evidence="3">CGMCC 4.3568</strain>
    </source>
</reference>
<accession>A0A1I1BI96</accession>
<dbReference type="Pfam" id="PF01936">
    <property type="entry name" value="NYN"/>
    <property type="match status" value="1"/>
</dbReference>
<dbReference type="GO" id="GO:0004540">
    <property type="term" value="F:RNA nuclease activity"/>
    <property type="evidence" value="ECO:0007669"/>
    <property type="project" value="InterPro"/>
</dbReference>
<evidence type="ECO:0000313" key="2">
    <source>
        <dbReference type="EMBL" id="SFB49366.1"/>
    </source>
</evidence>
<dbReference type="PANTHER" id="PTHR35811:SF1">
    <property type="entry name" value="HTH OST-TYPE DOMAIN-CONTAINING PROTEIN"/>
    <property type="match status" value="1"/>
</dbReference>
<gene>
    <name evidence="2" type="ORF">SAMN05216266_11423</name>
</gene>
<dbReference type="STRING" id="490629.SAMN05216266_11423"/>
<proteinExistence type="predicted"/>
<dbReference type="Proteomes" id="UP000243799">
    <property type="component" value="Unassembled WGS sequence"/>
</dbReference>
<dbReference type="InterPro" id="IPR021139">
    <property type="entry name" value="NYN"/>
</dbReference>
<sequence length="204" mass="22332">MDHARRRAAVVTTDESAELAESEAVRMVRAAEARRSPWSREIGSRGEQVALLIDFENLVLGASASLPDRAEPVPAKALTWLCRAYGSTTIRRAYADWADQRFGRYQQALERDGVDLVQIGHGPSRKNGADIRMTVDAMETLIIHPSVEAFVLVSGDSDFSPLVSKLREFGKHVIGVGAETAASARLVAVCSEYKLFLRTNSCPC</sequence>
<dbReference type="PANTHER" id="PTHR35811">
    <property type="entry name" value="SLR1870 PROTEIN"/>
    <property type="match status" value="1"/>
</dbReference>
<name>A0A1I1BI96_9PSEU</name>
<feature type="domain" description="NYN" evidence="1">
    <location>
        <begin position="49"/>
        <end position="193"/>
    </location>
</feature>
<dbReference type="RefSeq" id="WP_218160399.1">
    <property type="nucleotide sequence ID" value="NZ_FOKG01000014.1"/>
</dbReference>
<evidence type="ECO:0000313" key="3">
    <source>
        <dbReference type="Proteomes" id="UP000243799"/>
    </source>
</evidence>